<dbReference type="SUPFAM" id="SSF52047">
    <property type="entry name" value="RNI-like"/>
    <property type="match status" value="1"/>
</dbReference>
<proteinExistence type="predicted"/>
<dbReference type="Proteomes" id="UP000289738">
    <property type="component" value="Chromosome B05"/>
</dbReference>
<dbReference type="InterPro" id="IPR032675">
    <property type="entry name" value="LRR_dom_sf"/>
</dbReference>
<gene>
    <name evidence="1" type="ORF">Ahy_B05g073867</name>
</gene>
<comment type="caution">
    <text evidence="1">The sequence shown here is derived from an EMBL/GenBank/DDBJ whole genome shotgun (WGS) entry which is preliminary data.</text>
</comment>
<dbReference type="AlphaFoldDB" id="A0A444YX76"/>
<evidence type="ECO:0000313" key="2">
    <source>
        <dbReference type="Proteomes" id="UP000289738"/>
    </source>
</evidence>
<dbReference type="Pfam" id="PF00560">
    <property type="entry name" value="LRR_1"/>
    <property type="match status" value="2"/>
</dbReference>
<keyword evidence="2" id="KW-1185">Reference proteome</keyword>
<sequence>MAPMCCYFPSLVILDLSYNNLTSSIFQANFNFGSNLEELDLSNSSLMDTTFLVSFTSIVNSSSSLVDLRLSANLFTSSNIFHWIFNFTTNQSSHP</sequence>
<accession>A0A444YX76</accession>
<evidence type="ECO:0000313" key="1">
    <source>
        <dbReference type="EMBL" id="RYR06542.1"/>
    </source>
</evidence>
<reference evidence="1 2" key="1">
    <citation type="submission" date="2019-01" db="EMBL/GenBank/DDBJ databases">
        <title>Sequencing of cultivated peanut Arachis hypogaea provides insights into genome evolution and oil improvement.</title>
        <authorList>
            <person name="Chen X."/>
        </authorList>
    </citation>
    <scope>NUCLEOTIDE SEQUENCE [LARGE SCALE GENOMIC DNA]</scope>
    <source>
        <strain evidence="2">cv. Fuhuasheng</strain>
        <tissue evidence="1">Leaves</tissue>
    </source>
</reference>
<protein>
    <submittedName>
        <fullName evidence="1">Uncharacterized protein</fullName>
    </submittedName>
</protein>
<organism evidence="1 2">
    <name type="scientific">Arachis hypogaea</name>
    <name type="common">Peanut</name>
    <dbReference type="NCBI Taxonomy" id="3818"/>
    <lineage>
        <taxon>Eukaryota</taxon>
        <taxon>Viridiplantae</taxon>
        <taxon>Streptophyta</taxon>
        <taxon>Embryophyta</taxon>
        <taxon>Tracheophyta</taxon>
        <taxon>Spermatophyta</taxon>
        <taxon>Magnoliopsida</taxon>
        <taxon>eudicotyledons</taxon>
        <taxon>Gunneridae</taxon>
        <taxon>Pentapetalae</taxon>
        <taxon>rosids</taxon>
        <taxon>fabids</taxon>
        <taxon>Fabales</taxon>
        <taxon>Fabaceae</taxon>
        <taxon>Papilionoideae</taxon>
        <taxon>50 kb inversion clade</taxon>
        <taxon>dalbergioids sensu lato</taxon>
        <taxon>Dalbergieae</taxon>
        <taxon>Pterocarpus clade</taxon>
        <taxon>Arachis</taxon>
    </lineage>
</organism>
<dbReference type="InterPro" id="IPR001611">
    <property type="entry name" value="Leu-rich_rpt"/>
</dbReference>
<name>A0A444YX76_ARAHY</name>
<dbReference type="Gene3D" id="3.80.10.10">
    <property type="entry name" value="Ribonuclease Inhibitor"/>
    <property type="match status" value="1"/>
</dbReference>
<dbReference type="EMBL" id="SDMP01000015">
    <property type="protein sequence ID" value="RYR06542.1"/>
    <property type="molecule type" value="Genomic_DNA"/>
</dbReference>